<dbReference type="InterPro" id="IPR050171">
    <property type="entry name" value="MFS_Transporters"/>
</dbReference>
<dbReference type="GO" id="GO:0005886">
    <property type="term" value="C:plasma membrane"/>
    <property type="evidence" value="ECO:0007669"/>
    <property type="project" value="UniProtKB-SubCell"/>
</dbReference>
<feature type="transmembrane region" description="Helical" evidence="7">
    <location>
        <begin position="344"/>
        <end position="364"/>
    </location>
</feature>
<feature type="transmembrane region" description="Helical" evidence="7">
    <location>
        <begin position="288"/>
        <end position="305"/>
    </location>
</feature>
<keyword evidence="6 7" id="KW-0472">Membrane</keyword>
<dbReference type="PANTHER" id="PTHR23517">
    <property type="entry name" value="RESISTANCE PROTEIN MDTM, PUTATIVE-RELATED-RELATED"/>
    <property type="match status" value="1"/>
</dbReference>
<feature type="transmembrane region" description="Helical" evidence="7">
    <location>
        <begin position="51"/>
        <end position="73"/>
    </location>
</feature>
<evidence type="ECO:0000313" key="9">
    <source>
        <dbReference type="EMBL" id="HEN27317.1"/>
    </source>
</evidence>
<evidence type="ECO:0000256" key="6">
    <source>
        <dbReference type="ARBA" id="ARBA00023136"/>
    </source>
</evidence>
<evidence type="ECO:0000259" key="8">
    <source>
        <dbReference type="PROSITE" id="PS50850"/>
    </source>
</evidence>
<dbReference type="PANTHER" id="PTHR23517:SF14">
    <property type="entry name" value="PUTATIVE-RELATED"/>
    <property type="match status" value="1"/>
</dbReference>
<reference evidence="9" key="1">
    <citation type="journal article" date="2020" name="mSystems">
        <title>Genome- and Community-Level Interaction Insights into Carbon Utilization and Element Cycling Functions of Hydrothermarchaeota in Hydrothermal Sediment.</title>
        <authorList>
            <person name="Zhou Z."/>
            <person name="Liu Y."/>
            <person name="Xu W."/>
            <person name="Pan J."/>
            <person name="Luo Z.H."/>
            <person name="Li M."/>
        </authorList>
    </citation>
    <scope>NUCLEOTIDE SEQUENCE [LARGE SCALE GENOMIC DNA]</scope>
    <source>
        <strain evidence="9">SpSt-34</strain>
        <strain evidence="10">SpSt-69</strain>
    </source>
</reference>
<evidence type="ECO:0000256" key="4">
    <source>
        <dbReference type="ARBA" id="ARBA00022692"/>
    </source>
</evidence>
<dbReference type="EMBL" id="DSOL01000034">
    <property type="protein sequence ID" value="HEN27317.1"/>
    <property type="molecule type" value="Genomic_DNA"/>
</dbReference>
<keyword evidence="4 7" id="KW-0812">Transmembrane</keyword>
<proteinExistence type="predicted"/>
<feature type="transmembrane region" description="Helical" evidence="7">
    <location>
        <begin position="175"/>
        <end position="196"/>
    </location>
</feature>
<feature type="transmembrane region" description="Helical" evidence="7">
    <location>
        <begin position="311"/>
        <end position="332"/>
    </location>
</feature>
<feature type="domain" description="Major facilitator superfamily (MFS) profile" evidence="8">
    <location>
        <begin position="7"/>
        <end position="399"/>
    </location>
</feature>
<name>A0A7C2P8T7_UNCW3</name>
<evidence type="ECO:0000256" key="5">
    <source>
        <dbReference type="ARBA" id="ARBA00022989"/>
    </source>
</evidence>
<keyword evidence="2" id="KW-0813">Transport</keyword>
<comment type="caution">
    <text evidence="9">The sequence shown here is derived from an EMBL/GenBank/DDBJ whole genome shotgun (WGS) entry which is preliminary data.</text>
</comment>
<dbReference type="Pfam" id="PF07690">
    <property type="entry name" value="MFS_1"/>
    <property type="match status" value="1"/>
</dbReference>
<sequence>MRTICLTIILVEKQTAVKLYSLAVIRGLQSASYAISIPFLSIYLYNVRGVPMSLVGTIIGFAAVLGSFLRFYAGRLSDTLPTDTVMKLGLFLRASGFLGFSILILLKANPLLFFFFFLLNSSGASFFMSASDVFVAKNIDEPDRPFAYSVIRVGGNLGFAIGPSIGGFISRYSYAMTFFASFLLQVICVFLIIYLVSSREERKSVNLTKEISFGDVFKNKNFMLFIAGTFVLSLLMGQLISTLSVYAKHKGLDNVQIGYLYSINGFMVVFFQMLIIKVVDYLGYKKGLVLGSLLYSVGYFYFAFSHNFTNFAIGVIVLTTGEMLAMPLLTTITSAMAPDDKRGLYIGFLGFIEGLSWAVAPFIGGVLIDIFLKTPVLIWGTVASFGVISSIIFMKVRFN</sequence>
<dbReference type="AlphaFoldDB" id="A0A7C2P8T7"/>
<evidence type="ECO:0000256" key="7">
    <source>
        <dbReference type="SAM" id="Phobius"/>
    </source>
</evidence>
<feature type="transmembrane region" description="Helical" evidence="7">
    <location>
        <begin position="259"/>
        <end position="276"/>
    </location>
</feature>
<evidence type="ECO:0000256" key="2">
    <source>
        <dbReference type="ARBA" id="ARBA00022448"/>
    </source>
</evidence>
<feature type="transmembrane region" description="Helical" evidence="7">
    <location>
        <begin position="85"/>
        <end position="106"/>
    </location>
</feature>
<organism evidence="9">
    <name type="scientific">candidate division WOR-3 bacterium</name>
    <dbReference type="NCBI Taxonomy" id="2052148"/>
    <lineage>
        <taxon>Bacteria</taxon>
        <taxon>Bacteria division WOR-3</taxon>
    </lineage>
</organism>
<evidence type="ECO:0000313" key="10">
    <source>
        <dbReference type="EMBL" id="HGL18127.1"/>
    </source>
</evidence>
<dbReference type="PROSITE" id="PS50850">
    <property type="entry name" value="MFS"/>
    <property type="match status" value="1"/>
</dbReference>
<dbReference type="EMBL" id="DTDJ01000046">
    <property type="protein sequence ID" value="HGL18127.1"/>
    <property type="molecule type" value="Genomic_DNA"/>
</dbReference>
<dbReference type="InterPro" id="IPR036259">
    <property type="entry name" value="MFS_trans_sf"/>
</dbReference>
<dbReference type="InterPro" id="IPR020846">
    <property type="entry name" value="MFS_dom"/>
</dbReference>
<dbReference type="InterPro" id="IPR011701">
    <property type="entry name" value="MFS"/>
</dbReference>
<keyword evidence="3" id="KW-1003">Cell membrane</keyword>
<evidence type="ECO:0000256" key="3">
    <source>
        <dbReference type="ARBA" id="ARBA00022475"/>
    </source>
</evidence>
<keyword evidence="5 7" id="KW-1133">Transmembrane helix</keyword>
<comment type="subcellular location">
    <subcellularLocation>
        <location evidence="1">Cell membrane</location>
        <topology evidence="1">Multi-pass membrane protein</topology>
    </subcellularLocation>
</comment>
<feature type="transmembrane region" description="Helical" evidence="7">
    <location>
        <begin position="222"/>
        <end position="247"/>
    </location>
</feature>
<gene>
    <name evidence="9" type="ORF">ENQ77_01350</name>
    <name evidence="10" type="ORF">ENU66_07355</name>
</gene>
<evidence type="ECO:0000256" key="1">
    <source>
        <dbReference type="ARBA" id="ARBA00004651"/>
    </source>
</evidence>
<accession>A0A7C2P8T7</accession>
<feature type="transmembrane region" description="Helical" evidence="7">
    <location>
        <begin position="20"/>
        <end position="45"/>
    </location>
</feature>
<dbReference type="SUPFAM" id="SSF103473">
    <property type="entry name" value="MFS general substrate transporter"/>
    <property type="match status" value="1"/>
</dbReference>
<feature type="transmembrane region" description="Helical" evidence="7">
    <location>
        <begin position="376"/>
        <end position="394"/>
    </location>
</feature>
<dbReference type="GO" id="GO:0022857">
    <property type="term" value="F:transmembrane transporter activity"/>
    <property type="evidence" value="ECO:0007669"/>
    <property type="project" value="InterPro"/>
</dbReference>
<protein>
    <submittedName>
        <fullName evidence="9">MFS transporter</fullName>
    </submittedName>
</protein>
<dbReference type="Gene3D" id="1.20.1250.20">
    <property type="entry name" value="MFS general substrate transporter like domains"/>
    <property type="match status" value="2"/>
</dbReference>